<accession>A0A2I1CN75</accession>
<gene>
    <name evidence="2" type="ORF">P174DRAFT_416767</name>
</gene>
<reference evidence="3" key="1">
    <citation type="journal article" date="2018" name="Proc. Natl. Acad. Sci. U.S.A.">
        <title>Linking secondary metabolites to gene clusters through genome sequencing of six diverse Aspergillus species.</title>
        <authorList>
            <person name="Kaerboelling I."/>
            <person name="Vesth T.C."/>
            <person name="Frisvad J.C."/>
            <person name="Nybo J.L."/>
            <person name="Theobald S."/>
            <person name="Kuo A."/>
            <person name="Bowyer P."/>
            <person name="Matsuda Y."/>
            <person name="Mondo S."/>
            <person name="Lyhne E.K."/>
            <person name="Kogle M.E."/>
            <person name="Clum A."/>
            <person name="Lipzen A."/>
            <person name="Salamov A."/>
            <person name="Ngan C.Y."/>
            <person name="Daum C."/>
            <person name="Chiniquy J."/>
            <person name="Barry K."/>
            <person name="LaButti K."/>
            <person name="Haridas S."/>
            <person name="Simmons B.A."/>
            <person name="Magnuson J.K."/>
            <person name="Mortensen U.H."/>
            <person name="Larsen T.O."/>
            <person name="Grigoriev I.V."/>
            <person name="Baker S.E."/>
            <person name="Andersen M.R."/>
        </authorList>
    </citation>
    <scope>NUCLEOTIDE SEQUENCE [LARGE SCALE GENOMIC DNA]</scope>
    <source>
        <strain evidence="3">IBT 16806</strain>
    </source>
</reference>
<dbReference type="AlphaFoldDB" id="A0A2I1CN75"/>
<sequence length="324" mass="35809">MTHPQSNPRPLRKLHASRLLIPSRNTQPIRHLIRAGETINEPRPRLIRIRFKGRTPDQRTGCRTIRPGHVDATRRAAQRAVHREDLDGGSGSRCRDWRAGGEGVGERAAPAARGDVEFDEHVFFVGAAGLLGEAEAREVGCYWLRLGDAGDVWGDGRAAGGAGEGVDEREKGEEGVSYTHYYTVDNTSSHEWRAAWPQLVEDAQKIIDYSGVPIGGPDFDEPCPPIIDVQQGIHLNGVGDDGYEPLCLDRHGNAGFSFIKTAYRPYDEVVACILLRAAVLAPNCVSLSSDGDWEHDWALPRQLYRDLWGVDVECPWSETEVADD</sequence>
<dbReference type="STRING" id="1392255.A0A2I1CN75"/>
<feature type="region of interest" description="Disordered" evidence="1">
    <location>
        <begin position="79"/>
        <end position="101"/>
    </location>
</feature>
<evidence type="ECO:0000313" key="3">
    <source>
        <dbReference type="Proteomes" id="UP000234474"/>
    </source>
</evidence>
<protein>
    <submittedName>
        <fullName evidence="2">Uncharacterized protein</fullName>
    </submittedName>
</protein>
<evidence type="ECO:0000256" key="1">
    <source>
        <dbReference type="SAM" id="MobiDB-lite"/>
    </source>
</evidence>
<dbReference type="GeneID" id="36531853"/>
<dbReference type="RefSeq" id="XP_024687661.1">
    <property type="nucleotide sequence ID" value="XM_024824528.1"/>
</dbReference>
<name>A0A2I1CN75_ASPN1</name>
<keyword evidence="3" id="KW-1185">Reference proteome</keyword>
<organism evidence="2 3">
    <name type="scientific">Aspergillus novofumigatus (strain IBT 16806)</name>
    <dbReference type="NCBI Taxonomy" id="1392255"/>
    <lineage>
        <taxon>Eukaryota</taxon>
        <taxon>Fungi</taxon>
        <taxon>Dikarya</taxon>
        <taxon>Ascomycota</taxon>
        <taxon>Pezizomycotina</taxon>
        <taxon>Eurotiomycetes</taxon>
        <taxon>Eurotiomycetidae</taxon>
        <taxon>Eurotiales</taxon>
        <taxon>Aspergillaceae</taxon>
        <taxon>Aspergillus</taxon>
        <taxon>Aspergillus subgen. Fumigati</taxon>
    </lineage>
</organism>
<dbReference type="Proteomes" id="UP000234474">
    <property type="component" value="Unassembled WGS sequence"/>
</dbReference>
<comment type="caution">
    <text evidence="2">The sequence shown here is derived from an EMBL/GenBank/DDBJ whole genome shotgun (WGS) entry which is preliminary data.</text>
</comment>
<dbReference type="EMBL" id="MSZS01000001">
    <property type="protein sequence ID" value="PKX99066.1"/>
    <property type="molecule type" value="Genomic_DNA"/>
</dbReference>
<dbReference type="OrthoDB" id="2958217at2759"/>
<dbReference type="VEuPathDB" id="FungiDB:P174DRAFT_416767"/>
<proteinExistence type="predicted"/>
<evidence type="ECO:0000313" key="2">
    <source>
        <dbReference type="EMBL" id="PKX99066.1"/>
    </source>
</evidence>